<protein>
    <submittedName>
        <fullName evidence="1">Uncharacterized protein</fullName>
    </submittedName>
</protein>
<keyword evidence="2" id="KW-1185">Reference proteome</keyword>
<gene>
    <name evidence="1" type="ORF">O6H91_04G067600</name>
</gene>
<reference evidence="2" key="1">
    <citation type="journal article" date="2024" name="Proc. Natl. Acad. Sci. U.S.A.">
        <title>Extraordinary preservation of gene collinearity over three hundred million years revealed in homosporous lycophytes.</title>
        <authorList>
            <person name="Li C."/>
            <person name="Wickell D."/>
            <person name="Kuo L.Y."/>
            <person name="Chen X."/>
            <person name="Nie B."/>
            <person name="Liao X."/>
            <person name="Peng D."/>
            <person name="Ji J."/>
            <person name="Jenkins J."/>
            <person name="Williams M."/>
            <person name="Shu S."/>
            <person name="Plott C."/>
            <person name="Barry K."/>
            <person name="Rajasekar S."/>
            <person name="Grimwood J."/>
            <person name="Han X."/>
            <person name="Sun S."/>
            <person name="Hou Z."/>
            <person name="He W."/>
            <person name="Dai G."/>
            <person name="Sun C."/>
            <person name="Schmutz J."/>
            <person name="Leebens-Mack J.H."/>
            <person name="Li F.W."/>
            <person name="Wang L."/>
        </authorList>
    </citation>
    <scope>NUCLEOTIDE SEQUENCE [LARGE SCALE GENOMIC DNA]</scope>
    <source>
        <strain evidence="2">cv. PW_Plant_1</strain>
    </source>
</reference>
<dbReference type="EMBL" id="CM055095">
    <property type="protein sequence ID" value="KAJ7559053.1"/>
    <property type="molecule type" value="Genomic_DNA"/>
</dbReference>
<accession>A0ACC2DXR5</accession>
<name>A0ACC2DXR5_DIPCM</name>
<evidence type="ECO:0000313" key="2">
    <source>
        <dbReference type="Proteomes" id="UP001162992"/>
    </source>
</evidence>
<evidence type="ECO:0000313" key="1">
    <source>
        <dbReference type="EMBL" id="KAJ7559053.1"/>
    </source>
</evidence>
<dbReference type="Proteomes" id="UP001162992">
    <property type="component" value="Chromosome 4"/>
</dbReference>
<proteinExistence type="predicted"/>
<organism evidence="1 2">
    <name type="scientific">Diphasiastrum complanatum</name>
    <name type="common">Issler's clubmoss</name>
    <name type="synonym">Lycopodium complanatum</name>
    <dbReference type="NCBI Taxonomy" id="34168"/>
    <lineage>
        <taxon>Eukaryota</taxon>
        <taxon>Viridiplantae</taxon>
        <taxon>Streptophyta</taxon>
        <taxon>Embryophyta</taxon>
        <taxon>Tracheophyta</taxon>
        <taxon>Lycopodiopsida</taxon>
        <taxon>Lycopodiales</taxon>
        <taxon>Lycopodiaceae</taxon>
        <taxon>Lycopodioideae</taxon>
        <taxon>Diphasiastrum</taxon>
    </lineage>
</organism>
<comment type="caution">
    <text evidence="1">The sequence shown here is derived from an EMBL/GenBank/DDBJ whole genome shotgun (WGS) entry which is preliminary data.</text>
</comment>
<sequence>MMSFEGRGSLDSVNLDRQDYDYRSAMSGITLSGETHPLALSEEDLSSNEYEVHDDTYVHTQDNSSRNNTGVEIAVEPPSYADAVFTPYMGGREDMQETVGSSGPLSSRNGFLEYVTITVTDPQKEQENTASLVPGGNTYFTYLIITHTNLPEYGTNNSSVRRRFRDVVALADRLAEVFRGYFIPPRPDKSVVESQVMHKQEFIDQRRLSLEKYLRRLANHPDLRKSKELKFFLQCQGRFPLTASIDMSSRMLDGAAQLPRQLFGQSSVALPPQEISQPAKGGRDLVRLFKEMKQSFTNDWGSAKPLAFEEDKEFIEKKGKLQDLEHELNEASLQAESLVQAQLEDGEVMGELGLALIKLAKFEIEEALVSAQKVHALDARRIATAAVKASRFYREANAQSVKHLDHLHDYLSMMQAAHAAFSDRSNALLTLQTLLADLSSMNSRVEKLSAASSKVFGGDKSRNRRIEELKESVKITEEACELAQKEYDQIKARNRTEFQRFNSERQRDFFHMLKGFIHTQVVGYAEKIAHVWKKVAEEARESLSKSPESYTTRSVAIS</sequence>